<dbReference type="EMBL" id="JARXHW010000003">
    <property type="protein sequence ID" value="MDQ8206316.1"/>
    <property type="molecule type" value="Genomic_DNA"/>
</dbReference>
<dbReference type="RefSeq" id="WP_308948352.1">
    <property type="nucleotide sequence ID" value="NZ_JARXHW010000003.1"/>
</dbReference>
<protein>
    <recommendedName>
        <fullName evidence="4">PEP-CTERM sorting domain-containing protein</fullName>
    </recommendedName>
</protein>
<proteinExistence type="predicted"/>
<dbReference type="Proteomes" id="UP001225316">
    <property type="component" value="Unassembled WGS sequence"/>
</dbReference>
<feature type="signal peptide" evidence="1">
    <location>
        <begin position="1"/>
        <end position="25"/>
    </location>
</feature>
<reference evidence="2 3" key="1">
    <citation type="submission" date="2023-04" db="EMBL/GenBank/DDBJ databases">
        <title>A novel bacteria isolated from coastal sediment.</title>
        <authorList>
            <person name="Liu X.-J."/>
            <person name="Du Z.-J."/>
        </authorList>
    </citation>
    <scope>NUCLEOTIDE SEQUENCE [LARGE SCALE GENOMIC DNA]</scope>
    <source>
        <strain evidence="2 3">SDUM461003</strain>
    </source>
</reference>
<organism evidence="2 3">
    <name type="scientific">Thalassobacterium maritimum</name>
    <dbReference type="NCBI Taxonomy" id="3041265"/>
    <lineage>
        <taxon>Bacteria</taxon>
        <taxon>Pseudomonadati</taxon>
        <taxon>Verrucomicrobiota</taxon>
        <taxon>Opitutia</taxon>
        <taxon>Puniceicoccales</taxon>
        <taxon>Coraliomargaritaceae</taxon>
        <taxon>Thalassobacterium</taxon>
    </lineage>
</organism>
<evidence type="ECO:0000256" key="1">
    <source>
        <dbReference type="SAM" id="SignalP"/>
    </source>
</evidence>
<evidence type="ECO:0000313" key="3">
    <source>
        <dbReference type="Proteomes" id="UP001225316"/>
    </source>
</evidence>
<feature type="chain" id="PRO_5046273892" description="PEP-CTERM sorting domain-containing protein" evidence="1">
    <location>
        <begin position="26"/>
        <end position="267"/>
    </location>
</feature>
<accession>A0ABU1AQD6</accession>
<evidence type="ECO:0008006" key="4">
    <source>
        <dbReference type="Google" id="ProtNLM"/>
    </source>
</evidence>
<keyword evidence="1" id="KW-0732">Signal</keyword>
<name>A0ABU1AQD6_9BACT</name>
<sequence length="267" mass="28301">MKIKNIAYLALFGSLVSVSLSVADAEISISAGETIQFNENFDNNYAGWSDVVITNGEGAALTKKAKIEGGVWVPSVDSDGGSTRSIVDINELDLSAGPISIYMKVKVEDVLDNPANARFGFELKDITGGRDSRFTFQIEPGNGVAKQFSYLQYRVPTGGSVTDNLGKTYANGIMTDPNAFYTFKLTITPVADGLASLQAYYYDSFTSSYLPFPGDTNGASSESATTGKGLDAGIFSALLINSRNGSVISSGSNAAHFDQVVITQASR</sequence>
<keyword evidence="3" id="KW-1185">Reference proteome</keyword>
<comment type="caution">
    <text evidence="2">The sequence shown here is derived from an EMBL/GenBank/DDBJ whole genome shotgun (WGS) entry which is preliminary data.</text>
</comment>
<evidence type="ECO:0000313" key="2">
    <source>
        <dbReference type="EMBL" id="MDQ8206316.1"/>
    </source>
</evidence>
<gene>
    <name evidence="2" type="ORF">QEH52_02270</name>
</gene>